<accession>A0A410W9F3</accession>
<dbReference type="EMBL" id="CP035299">
    <property type="protein sequence ID" value="QAU52581.1"/>
    <property type="molecule type" value="Genomic_DNA"/>
</dbReference>
<dbReference type="KEGG" id="cpeg:CPELA_06590"/>
<sequence>MTTPQSPYDDHRRPLQRALKLGTGALIAVSIISLAAWGAFRGLPGIWGVLLGAAIGGGFMLLTVISVLATARTSTTTTGAVVLGGWLLKIIVFLIIMVVLKDLYFYDHMALFVTVVIAMICVLASEMYGVITTNVTYVSESQRPE</sequence>
<dbReference type="Proteomes" id="UP000288929">
    <property type="component" value="Chromosome"/>
</dbReference>
<proteinExistence type="predicted"/>
<dbReference type="RefSeq" id="WP_128890010.1">
    <property type="nucleotide sequence ID" value="NZ_BMCX01000003.1"/>
</dbReference>
<reference evidence="1 2" key="1">
    <citation type="submission" date="2019-01" db="EMBL/GenBank/DDBJ databases">
        <authorList>
            <person name="Ruckert C."/>
            <person name="Busche T."/>
            <person name="Kalinowski J."/>
        </authorList>
    </citation>
    <scope>NUCLEOTIDE SEQUENCE [LARGE SCALE GENOMIC DNA]</scope>
    <source>
        <strain evidence="1 2">136/3</strain>
    </source>
</reference>
<dbReference type="AlphaFoldDB" id="A0A410W9F3"/>
<evidence type="ECO:0000313" key="1">
    <source>
        <dbReference type="EMBL" id="QAU52581.1"/>
    </source>
</evidence>
<evidence type="ECO:0000313" key="2">
    <source>
        <dbReference type="Proteomes" id="UP000288929"/>
    </source>
</evidence>
<organism evidence="1 2">
    <name type="scientific">Corynebacterium pelargi</name>
    <dbReference type="NCBI Taxonomy" id="1471400"/>
    <lineage>
        <taxon>Bacteria</taxon>
        <taxon>Bacillati</taxon>
        <taxon>Actinomycetota</taxon>
        <taxon>Actinomycetes</taxon>
        <taxon>Mycobacteriales</taxon>
        <taxon>Corynebacteriaceae</taxon>
        <taxon>Corynebacterium</taxon>
    </lineage>
</organism>
<keyword evidence="2" id="KW-1185">Reference proteome</keyword>
<dbReference type="OrthoDB" id="4775022at2"/>
<protein>
    <submittedName>
        <fullName evidence="1">Uncharacterized protein</fullName>
    </submittedName>
</protein>
<gene>
    <name evidence="1" type="ORF">CPELA_06590</name>
</gene>
<name>A0A410W9F3_9CORY</name>